<dbReference type="EMBL" id="JBDFQZ010000014">
    <property type="protein sequence ID" value="KAK9665658.1"/>
    <property type="molecule type" value="Genomic_DNA"/>
</dbReference>
<evidence type="ECO:0000259" key="3">
    <source>
        <dbReference type="SMART" id="SM00856"/>
    </source>
</evidence>
<dbReference type="SUPFAM" id="SSF101148">
    <property type="entry name" value="Plant invertase/pectin methylesterase inhibitor"/>
    <property type="match status" value="1"/>
</dbReference>
<dbReference type="InterPro" id="IPR051955">
    <property type="entry name" value="PME_Inhibitor"/>
</dbReference>
<keyword evidence="2" id="KW-1133">Transmembrane helix</keyword>
<dbReference type="Proteomes" id="UP001443914">
    <property type="component" value="Unassembled WGS sequence"/>
</dbReference>
<keyword evidence="1" id="KW-0732">Signal</keyword>
<dbReference type="GO" id="GO:0004857">
    <property type="term" value="F:enzyme inhibitor activity"/>
    <property type="evidence" value="ECO:0007669"/>
    <property type="project" value="InterPro"/>
</dbReference>
<dbReference type="PANTHER" id="PTHR31080">
    <property type="entry name" value="PECTINESTERASE INHIBITOR-LIKE"/>
    <property type="match status" value="1"/>
</dbReference>
<proteinExistence type="predicted"/>
<dbReference type="Gene3D" id="1.20.140.40">
    <property type="entry name" value="Invertase/pectin methylesterase inhibitor family protein"/>
    <property type="match status" value="1"/>
</dbReference>
<evidence type="ECO:0000256" key="1">
    <source>
        <dbReference type="ARBA" id="ARBA00022729"/>
    </source>
</evidence>
<gene>
    <name evidence="4" type="ORF">RND81_14G127100</name>
</gene>
<name>A0AAW1GL29_SAPOF</name>
<evidence type="ECO:0000313" key="5">
    <source>
        <dbReference type="Proteomes" id="UP001443914"/>
    </source>
</evidence>
<sequence length="198" mass="22402">MYQFNLNFYNLFFTLFITITCIIISCNSINPTKTNFNKFIKKECDSTDYPQLCYMTLSPYASKINNSRQKLCYVALSVTLSATKNTSKIVTKVSKKDGPKLNKTEAGAIKDCIEEIGYSIDEIKQSLDEIKTYKKGFNSMYVRSNVITWVSAAITDEITCLDGLDEAHVRLTTKKKISPSVLRSLKLLSVTLSLLNRL</sequence>
<reference evidence="4" key="1">
    <citation type="submission" date="2024-03" db="EMBL/GenBank/DDBJ databases">
        <title>WGS assembly of Saponaria officinalis var. Norfolk2.</title>
        <authorList>
            <person name="Jenkins J."/>
            <person name="Shu S."/>
            <person name="Grimwood J."/>
            <person name="Barry K."/>
            <person name="Goodstein D."/>
            <person name="Schmutz J."/>
            <person name="Leebens-Mack J."/>
            <person name="Osbourn A."/>
        </authorList>
    </citation>
    <scope>NUCLEOTIDE SEQUENCE [LARGE SCALE GENOMIC DNA]</scope>
    <source>
        <strain evidence="4">JIC</strain>
    </source>
</reference>
<dbReference type="InterPro" id="IPR006501">
    <property type="entry name" value="Pectinesterase_inhib_dom"/>
</dbReference>
<keyword evidence="2" id="KW-0472">Membrane</keyword>
<dbReference type="InterPro" id="IPR035513">
    <property type="entry name" value="Invertase/methylesterase_inhib"/>
</dbReference>
<feature type="transmembrane region" description="Helical" evidence="2">
    <location>
        <begin position="6"/>
        <end position="29"/>
    </location>
</feature>
<accession>A0AAW1GL29</accession>
<dbReference type="NCBIfam" id="TIGR01614">
    <property type="entry name" value="PME_inhib"/>
    <property type="match status" value="1"/>
</dbReference>
<protein>
    <recommendedName>
        <fullName evidence="3">Pectinesterase inhibitor domain-containing protein</fullName>
    </recommendedName>
</protein>
<keyword evidence="2" id="KW-0812">Transmembrane</keyword>
<evidence type="ECO:0000256" key="2">
    <source>
        <dbReference type="SAM" id="Phobius"/>
    </source>
</evidence>
<dbReference type="CDD" id="cd15798">
    <property type="entry name" value="PMEI-like_3"/>
    <property type="match status" value="1"/>
</dbReference>
<dbReference type="PANTHER" id="PTHR31080:SF15">
    <property type="entry name" value="INVERTASE"/>
    <property type="match status" value="1"/>
</dbReference>
<dbReference type="SMART" id="SM00856">
    <property type="entry name" value="PMEI"/>
    <property type="match status" value="1"/>
</dbReference>
<feature type="domain" description="Pectinesterase inhibitor" evidence="3">
    <location>
        <begin position="35"/>
        <end position="194"/>
    </location>
</feature>
<keyword evidence="5" id="KW-1185">Reference proteome</keyword>
<evidence type="ECO:0000313" key="4">
    <source>
        <dbReference type="EMBL" id="KAK9665658.1"/>
    </source>
</evidence>
<comment type="caution">
    <text evidence="4">The sequence shown here is derived from an EMBL/GenBank/DDBJ whole genome shotgun (WGS) entry which is preliminary data.</text>
</comment>
<dbReference type="Pfam" id="PF04043">
    <property type="entry name" value="PMEI"/>
    <property type="match status" value="1"/>
</dbReference>
<organism evidence="4 5">
    <name type="scientific">Saponaria officinalis</name>
    <name type="common">Common soapwort</name>
    <name type="synonym">Lychnis saponaria</name>
    <dbReference type="NCBI Taxonomy" id="3572"/>
    <lineage>
        <taxon>Eukaryota</taxon>
        <taxon>Viridiplantae</taxon>
        <taxon>Streptophyta</taxon>
        <taxon>Embryophyta</taxon>
        <taxon>Tracheophyta</taxon>
        <taxon>Spermatophyta</taxon>
        <taxon>Magnoliopsida</taxon>
        <taxon>eudicotyledons</taxon>
        <taxon>Gunneridae</taxon>
        <taxon>Pentapetalae</taxon>
        <taxon>Caryophyllales</taxon>
        <taxon>Caryophyllaceae</taxon>
        <taxon>Caryophylleae</taxon>
        <taxon>Saponaria</taxon>
    </lineage>
</organism>
<dbReference type="AlphaFoldDB" id="A0AAW1GL29"/>